<protein>
    <recommendedName>
        <fullName evidence="3">S23 ribosomal protein</fullName>
    </recommendedName>
</protein>
<accession>A0A0G0LT04</accession>
<evidence type="ECO:0000313" key="2">
    <source>
        <dbReference type="Proteomes" id="UP000034207"/>
    </source>
</evidence>
<organism evidence="1 2">
    <name type="scientific">candidate division CPR2 bacterium GW2011_GWC2_39_10</name>
    <dbReference type="NCBI Taxonomy" id="1618345"/>
    <lineage>
        <taxon>Bacteria</taxon>
        <taxon>Bacteria division CPR2</taxon>
    </lineage>
</organism>
<dbReference type="CDD" id="cd16377">
    <property type="entry name" value="23S_rRNA_IVP_like"/>
    <property type="match status" value="1"/>
</dbReference>
<name>A0A0G0LT04_UNCC2</name>
<dbReference type="InterPro" id="IPR012657">
    <property type="entry name" value="23S_rRNA-intervening_sequence"/>
</dbReference>
<sequence>MATGLENLKIYQIAEGLEIGVHDLTKEFPKDEQYRSVDQLRRSSASVSNNIAESYGRYSHQEKIRMLIIARGEAEETKRNIIRSYKKDFISEEVANNFANEYTELLKGINGYIRFLRNQKNQLTI</sequence>
<comment type="caution">
    <text evidence="1">The sequence shown here is derived from an EMBL/GenBank/DDBJ whole genome shotgun (WGS) entry which is preliminary data.</text>
</comment>
<dbReference type="STRING" id="1618345.UT18_C0004G0025"/>
<dbReference type="EMBL" id="LBVV01000004">
    <property type="protein sequence ID" value="KKQ95073.1"/>
    <property type="molecule type" value="Genomic_DNA"/>
</dbReference>
<evidence type="ECO:0000313" key="1">
    <source>
        <dbReference type="EMBL" id="KKQ95073.1"/>
    </source>
</evidence>
<proteinExistence type="predicted"/>
<reference evidence="1" key="1">
    <citation type="journal article" date="2015" name="Nature">
        <title>rRNA introns, odd ribosomes, and small enigmatic genomes across a large radiation of phyla.</title>
        <authorList>
            <person name="Brown C.T."/>
            <person name="Hug L.A."/>
            <person name="Thomas B.C."/>
            <person name="Sharon I."/>
            <person name="Castelle C.J."/>
            <person name="Singh A."/>
            <person name="Wilkins M.J."/>
            <person name="Williams K.H."/>
            <person name="Banfield J.F."/>
        </authorList>
    </citation>
    <scope>NUCLEOTIDE SEQUENCE [LARGE SCALE GENOMIC DNA]</scope>
</reference>
<dbReference type="InterPro" id="IPR036583">
    <property type="entry name" value="23S_rRNA_IVS_sf"/>
</dbReference>
<dbReference type="AlphaFoldDB" id="A0A0G0LT04"/>
<gene>
    <name evidence="1" type="ORF">UT18_C0004G0025</name>
</gene>
<dbReference type="PANTHER" id="PTHR38471">
    <property type="entry name" value="FOUR HELIX BUNDLE PROTEIN"/>
    <property type="match status" value="1"/>
</dbReference>
<dbReference type="SUPFAM" id="SSF158446">
    <property type="entry name" value="IVS-encoded protein-like"/>
    <property type="match status" value="1"/>
</dbReference>
<dbReference type="Pfam" id="PF05635">
    <property type="entry name" value="23S_rRNA_IVP"/>
    <property type="match status" value="1"/>
</dbReference>
<dbReference type="Gene3D" id="1.20.1440.60">
    <property type="entry name" value="23S rRNA-intervening sequence"/>
    <property type="match status" value="1"/>
</dbReference>
<dbReference type="PANTHER" id="PTHR38471:SF2">
    <property type="entry name" value="FOUR HELIX BUNDLE PROTEIN"/>
    <property type="match status" value="1"/>
</dbReference>
<dbReference type="NCBIfam" id="TIGR02436">
    <property type="entry name" value="four helix bundle protein"/>
    <property type="match status" value="1"/>
</dbReference>
<dbReference type="Proteomes" id="UP000034207">
    <property type="component" value="Unassembled WGS sequence"/>
</dbReference>
<evidence type="ECO:0008006" key="3">
    <source>
        <dbReference type="Google" id="ProtNLM"/>
    </source>
</evidence>